<dbReference type="InterPro" id="IPR011006">
    <property type="entry name" value="CheY-like_superfamily"/>
</dbReference>
<gene>
    <name evidence="5" type="primary">cqsS_1</name>
    <name evidence="5" type="ORF">Mal15_29990</name>
</gene>
<dbReference type="PANTHER" id="PTHR44591:SF23">
    <property type="entry name" value="CHEY SUBFAMILY"/>
    <property type="match status" value="1"/>
</dbReference>
<keyword evidence="5" id="KW-0418">Kinase</keyword>
<keyword evidence="5" id="KW-0808">Transferase</keyword>
<feature type="domain" description="Response regulatory" evidence="4">
    <location>
        <begin position="1"/>
        <end position="117"/>
    </location>
</feature>
<organism evidence="5 6">
    <name type="scientific">Stieleria maiorica</name>
    <dbReference type="NCBI Taxonomy" id="2795974"/>
    <lineage>
        <taxon>Bacteria</taxon>
        <taxon>Pseudomonadati</taxon>
        <taxon>Planctomycetota</taxon>
        <taxon>Planctomycetia</taxon>
        <taxon>Pirellulales</taxon>
        <taxon>Pirellulaceae</taxon>
        <taxon>Stieleria</taxon>
    </lineage>
</organism>
<name>A0A5B9MC99_9BACT</name>
<dbReference type="GO" id="GO:0004673">
    <property type="term" value="F:protein histidine kinase activity"/>
    <property type="evidence" value="ECO:0007669"/>
    <property type="project" value="UniProtKB-EC"/>
</dbReference>
<dbReference type="CDD" id="cd00156">
    <property type="entry name" value="REC"/>
    <property type="match status" value="1"/>
</dbReference>
<dbReference type="PROSITE" id="PS50110">
    <property type="entry name" value="RESPONSE_REGULATORY"/>
    <property type="match status" value="1"/>
</dbReference>
<evidence type="ECO:0000256" key="3">
    <source>
        <dbReference type="SAM" id="MobiDB-lite"/>
    </source>
</evidence>
<keyword evidence="1 2" id="KW-0597">Phosphoprotein</keyword>
<dbReference type="EC" id="2.7.13.3" evidence="5"/>
<sequence length="203" mass="21994">MIVDDVRAYRKLLHQWFVEWGFSCSLASGAEEAWRLIQHQKVDLVVTDIDMPGVSGLDLIRAIRESGGADLKRVPVIAISSLQDDEIESITKRVGAIRFSPKPLDRDGLLRDVVASLQPDSSGAPLWSPASGREEAPVPEAPVPEAPVPEAPVPEAPVPEAPVPEAPVPEAPVPESPDACPTISPKLRRLLRGESDHPLRPKK</sequence>
<dbReference type="InterPro" id="IPR050595">
    <property type="entry name" value="Bact_response_regulator"/>
</dbReference>
<dbReference type="PANTHER" id="PTHR44591">
    <property type="entry name" value="STRESS RESPONSE REGULATOR PROTEIN 1"/>
    <property type="match status" value="1"/>
</dbReference>
<dbReference type="Gene3D" id="3.40.50.2300">
    <property type="match status" value="1"/>
</dbReference>
<evidence type="ECO:0000313" key="5">
    <source>
        <dbReference type="EMBL" id="QEF98941.1"/>
    </source>
</evidence>
<dbReference type="InterPro" id="IPR001789">
    <property type="entry name" value="Sig_transdc_resp-reg_receiver"/>
</dbReference>
<feature type="region of interest" description="Disordered" evidence="3">
    <location>
        <begin position="120"/>
        <end position="203"/>
    </location>
</feature>
<evidence type="ECO:0000313" key="6">
    <source>
        <dbReference type="Proteomes" id="UP000321353"/>
    </source>
</evidence>
<feature type="modified residue" description="4-aspartylphosphate" evidence="2">
    <location>
        <position position="48"/>
    </location>
</feature>
<evidence type="ECO:0000259" key="4">
    <source>
        <dbReference type="PROSITE" id="PS50110"/>
    </source>
</evidence>
<dbReference type="SMART" id="SM00448">
    <property type="entry name" value="REC"/>
    <property type="match status" value="1"/>
</dbReference>
<dbReference type="SUPFAM" id="SSF52172">
    <property type="entry name" value="CheY-like"/>
    <property type="match status" value="1"/>
</dbReference>
<keyword evidence="6" id="KW-1185">Reference proteome</keyword>
<dbReference type="EMBL" id="CP036264">
    <property type="protein sequence ID" value="QEF98941.1"/>
    <property type="molecule type" value="Genomic_DNA"/>
</dbReference>
<dbReference type="Pfam" id="PF00072">
    <property type="entry name" value="Response_reg"/>
    <property type="match status" value="1"/>
</dbReference>
<dbReference type="AlphaFoldDB" id="A0A5B9MC99"/>
<proteinExistence type="predicted"/>
<dbReference type="GO" id="GO:0000160">
    <property type="term" value="P:phosphorelay signal transduction system"/>
    <property type="evidence" value="ECO:0007669"/>
    <property type="project" value="InterPro"/>
</dbReference>
<dbReference type="KEGG" id="smam:Mal15_29990"/>
<feature type="compositionally biased region" description="Pro residues" evidence="3">
    <location>
        <begin position="139"/>
        <end position="175"/>
    </location>
</feature>
<accession>A0A5B9MC99</accession>
<feature type="compositionally biased region" description="Basic and acidic residues" evidence="3">
    <location>
        <begin position="191"/>
        <end position="203"/>
    </location>
</feature>
<dbReference type="Proteomes" id="UP000321353">
    <property type="component" value="Chromosome"/>
</dbReference>
<dbReference type="RefSeq" id="WP_390623531.1">
    <property type="nucleotide sequence ID" value="NZ_CP036264.1"/>
</dbReference>
<evidence type="ECO:0000256" key="2">
    <source>
        <dbReference type="PROSITE-ProRule" id="PRU00169"/>
    </source>
</evidence>
<reference evidence="5 6" key="1">
    <citation type="submission" date="2019-02" db="EMBL/GenBank/DDBJ databases">
        <title>Planctomycetal bacteria perform biofilm scaping via a novel small molecule.</title>
        <authorList>
            <person name="Jeske O."/>
            <person name="Boedeker C."/>
            <person name="Wiegand S."/>
            <person name="Breitling P."/>
            <person name="Kallscheuer N."/>
            <person name="Jogler M."/>
            <person name="Rohde M."/>
            <person name="Petersen J."/>
            <person name="Medema M.H."/>
            <person name="Surup F."/>
            <person name="Jogler C."/>
        </authorList>
    </citation>
    <scope>NUCLEOTIDE SEQUENCE [LARGE SCALE GENOMIC DNA]</scope>
    <source>
        <strain evidence="5 6">Mal15</strain>
    </source>
</reference>
<protein>
    <submittedName>
        <fullName evidence="5">CAI-1 autoinducer sensor kinase/phosphatase CqsS</fullName>
        <ecNumber evidence="5">2.7.13.3</ecNumber>
    </submittedName>
</protein>
<evidence type="ECO:0000256" key="1">
    <source>
        <dbReference type="ARBA" id="ARBA00022553"/>
    </source>
</evidence>